<comment type="caution">
    <text evidence="2">The sequence shown here is derived from an EMBL/GenBank/DDBJ whole genome shotgun (WGS) entry which is preliminary data.</text>
</comment>
<dbReference type="RefSeq" id="WP_166217205.1">
    <property type="nucleotide sequence ID" value="NZ_CP088284.1"/>
</dbReference>
<evidence type="ECO:0000313" key="1">
    <source>
        <dbReference type="EMBL" id="NVI50425.1"/>
    </source>
</evidence>
<dbReference type="InterPro" id="IPR011990">
    <property type="entry name" value="TPR-like_helical_dom_sf"/>
</dbReference>
<dbReference type="SUPFAM" id="SSF48452">
    <property type="entry name" value="TPR-like"/>
    <property type="match status" value="1"/>
</dbReference>
<evidence type="ECO:0000313" key="2">
    <source>
        <dbReference type="EMBL" id="NVI50726.1"/>
    </source>
</evidence>
<proteinExistence type="predicted"/>
<accession>A0A974A5P7</accession>
<reference evidence="2" key="1">
    <citation type="submission" date="2020-06" db="EMBL/GenBank/DDBJ databases">
        <title>Whole Genome Sequence of Bradyrhizobium sp. Strain 1S1.</title>
        <authorList>
            <person name="Bromfield E.S.P."/>
            <person name="Cloutier S."/>
        </authorList>
    </citation>
    <scope>NUCLEOTIDE SEQUENCE [LARGE SCALE GENOMIC DNA]</scope>
    <source>
        <strain evidence="2">1S1</strain>
    </source>
</reference>
<dbReference type="AlphaFoldDB" id="A0A974A5P7"/>
<dbReference type="Gene3D" id="1.25.40.10">
    <property type="entry name" value="Tetratricopeptide repeat domain"/>
    <property type="match status" value="1"/>
</dbReference>
<dbReference type="EMBL" id="JAAOLE020000002">
    <property type="protein sequence ID" value="NVI50726.1"/>
    <property type="molecule type" value="Genomic_DNA"/>
</dbReference>
<gene>
    <name evidence="1" type="ORF">HAP48_048105</name>
    <name evidence="2" type="ORF">HAP48_049990</name>
</gene>
<dbReference type="EMBL" id="JAAOLE020000002">
    <property type="protein sequence ID" value="NVI50425.1"/>
    <property type="molecule type" value="Genomic_DNA"/>
</dbReference>
<name>A0A974A5P7_9BRAD</name>
<protein>
    <submittedName>
        <fullName evidence="2">Uncharacterized protein</fullName>
    </submittedName>
</protein>
<dbReference type="InterPro" id="IPR027417">
    <property type="entry name" value="P-loop_NTPase"/>
</dbReference>
<sequence length="773" mass="85548">MPSISATSPAAQLERGCGKTTFCHHIDGLRRSRPAVADTAIRVHYGNDLYGYIPGNFTWSVTDSFRADRHTGKTITGNIPFLSTVTPDKKRALAQHLEFFLVHRRRLFGDRRLVLVIDAVDESPLQNEAPILDFIPAPESLEPGIFILITARTDGELQPAMRRRLSDMPATRKLVIKRDEPASLQLLEAYLHKTNTPRILWNHFLTISDQRFLYLRALVGALALFGARRPDDLPRGSALIEALLDKLGRIYGRHSEHLYDIVTAITFAYEALSVEEICFLISERYPSLRTAAFLRDLSGVLRIDRSERGAVYAIAHHEIARALRVRFAARQEFLLRPWMDSLRDGADEVLKEPSSGLDYLLAHVDDYAASIAIVLPVSEFADRLVSYACRDGAFPAGDRRRQILLSAFRALDRADDAEAYLAAAVRVRAPILVEVLEQRLTERDSVLSRLQKFSDLSRAATQTFFRALAVACYQTQDYTAALSLSDRLYSVTQSTPDLINLALMLKGTDASVDGAYTMARARVIAGQLLADRHADALSASQRGYALYTIGRIFGDTMEHLSEAVPLFEESLRAFEGAEDELGALAVRNSIALSALDSGEFGKAAGAIREVVAVLQSRPREFPSHMTQAALVNWYVLSYLAGDEIADPIEASTIHRWEVRAYHLNNRFLVEYAKGNLAEAEAFADECLDLTEDRKGVYSRAAILNNTGVAFGRHAHVDLAHDICKASGYSIGQAIASRNLGLTSGAPSGVLRVAAGLLWPCSKNFDMLVPVLHV</sequence>
<organism evidence="2">
    <name type="scientific">Bradyrhizobium septentrionale</name>
    <dbReference type="NCBI Taxonomy" id="1404411"/>
    <lineage>
        <taxon>Bacteria</taxon>
        <taxon>Pseudomonadati</taxon>
        <taxon>Pseudomonadota</taxon>
        <taxon>Alphaproteobacteria</taxon>
        <taxon>Hyphomicrobiales</taxon>
        <taxon>Nitrobacteraceae</taxon>
        <taxon>Bradyrhizobium</taxon>
    </lineage>
</organism>
<dbReference type="SUPFAM" id="SSF52540">
    <property type="entry name" value="P-loop containing nucleoside triphosphate hydrolases"/>
    <property type="match status" value="1"/>
</dbReference>